<proteinExistence type="predicted"/>
<feature type="region of interest" description="Disordered" evidence="4">
    <location>
        <begin position="311"/>
        <end position="434"/>
    </location>
</feature>
<feature type="compositionally biased region" description="Polar residues" evidence="4">
    <location>
        <begin position="405"/>
        <end position="416"/>
    </location>
</feature>
<dbReference type="InterPro" id="IPR037647">
    <property type="entry name" value="HIRIP3"/>
</dbReference>
<dbReference type="PANTHER" id="PTHR15410">
    <property type="entry name" value="HIRA-INTERACTING PROTEIN 3"/>
    <property type="match status" value="1"/>
</dbReference>
<feature type="region of interest" description="Disordered" evidence="4">
    <location>
        <begin position="103"/>
        <end position="243"/>
    </location>
</feature>
<evidence type="ECO:0000256" key="2">
    <source>
        <dbReference type="ARBA" id="ARBA00023186"/>
    </source>
</evidence>
<evidence type="ECO:0000313" key="7">
    <source>
        <dbReference type="Proteomes" id="UP000326939"/>
    </source>
</evidence>
<evidence type="ECO:0000256" key="4">
    <source>
        <dbReference type="SAM" id="MobiDB-lite"/>
    </source>
</evidence>
<dbReference type="AlphaFoldDB" id="A0A5N5MPT9"/>
<organism evidence="6 7">
    <name type="scientific">Salix brachista</name>
    <dbReference type="NCBI Taxonomy" id="2182728"/>
    <lineage>
        <taxon>Eukaryota</taxon>
        <taxon>Viridiplantae</taxon>
        <taxon>Streptophyta</taxon>
        <taxon>Embryophyta</taxon>
        <taxon>Tracheophyta</taxon>
        <taxon>Spermatophyta</taxon>
        <taxon>Magnoliopsida</taxon>
        <taxon>eudicotyledons</taxon>
        <taxon>Gunneridae</taxon>
        <taxon>Pentapetalae</taxon>
        <taxon>rosids</taxon>
        <taxon>fabids</taxon>
        <taxon>Malpighiales</taxon>
        <taxon>Salicaceae</taxon>
        <taxon>Saliceae</taxon>
        <taxon>Salix</taxon>
    </lineage>
</organism>
<dbReference type="PANTHER" id="PTHR15410:SF2">
    <property type="entry name" value="HIRA-INTERACTING PROTEIN 3"/>
    <property type="match status" value="1"/>
</dbReference>
<protein>
    <recommendedName>
        <fullName evidence="5">Histone chaperone domain-containing protein</fullName>
    </recommendedName>
</protein>
<gene>
    <name evidence="6" type="ORF">DKX38_008084</name>
</gene>
<evidence type="ECO:0000259" key="5">
    <source>
        <dbReference type="SMART" id="SM01082"/>
    </source>
</evidence>
<evidence type="ECO:0000313" key="6">
    <source>
        <dbReference type="EMBL" id="KAB5557175.1"/>
    </source>
</evidence>
<keyword evidence="7" id="KW-1185">Reference proteome</keyword>
<feature type="compositionally biased region" description="Basic and acidic residues" evidence="4">
    <location>
        <begin position="358"/>
        <end position="382"/>
    </location>
</feature>
<keyword evidence="2" id="KW-0143">Chaperone</keyword>
<feature type="region of interest" description="Disordered" evidence="4">
    <location>
        <begin position="478"/>
        <end position="572"/>
    </location>
</feature>
<feature type="compositionally biased region" description="Basic and acidic residues" evidence="4">
    <location>
        <begin position="194"/>
        <end position="212"/>
    </location>
</feature>
<name>A0A5N5MPT9_9ROSI</name>
<dbReference type="InterPro" id="IPR019098">
    <property type="entry name" value="Histone_chaperone_domain_CHZ"/>
</dbReference>
<dbReference type="Proteomes" id="UP000326939">
    <property type="component" value="Chromosome 5"/>
</dbReference>
<evidence type="ECO:0000256" key="3">
    <source>
        <dbReference type="ARBA" id="ARBA00023242"/>
    </source>
</evidence>
<keyword evidence="3" id="KW-0539">Nucleus</keyword>
<feature type="compositionally biased region" description="Basic and acidic residues" evidence="4">
    <location>
        <begin position="164"/>
        <end position="186"/>
    </location>
</feature>
<accession>A0A5N5MPT9</accession>
<dbReference type="EMBL" id="VDCV01000005">
    <property type="protein sequence ID" value="KAB5557175.1"/>
    <property type="molecule type" value="Genomic_DNA"/>
</dbReference>
<feature type="compositionally biased region" description="Acidic residues" evidence="4">
    <location>
        <begin position="535"/>
        <end position="572"/>
    </location>
</feature>
<sequence length="572" mass="63646">MAEEMQEQGTEMVIKEMLHIESQVKEAMLSRVSHFKEQADSLTFEGVRRLLEKDLGLDKFALDVHKRFVKQCLLEVYIYLYNMFFFFNLRTLSLCLDGAVADNASKDSGGTGDKHVGSSKEGTESPEGLESKNNIKEPSSEEEEKMEDCPVNGVLTGQKTTKSKTKDTQTNEIKVPSDHASKDSGGKHVGSLKEGTESPEKLESENNIKEPSSEEEEKMEDSPVMGLMTGKKTTKSKTKDTQANEIKEVPSEGNIKKAMMKRASYIKANSEEITMAGLRRLLEGDLKLDKFSLDPYKKFISKQLDEVLKSFRVSEPKKKNLKNNSHGKASKKVSSEESTDSSDKESEEEEVKPKKKKISAERKMQSAEGSKKRSRSEKETKVSAKKKIKPSETVTEDNNDMEGSGNVSEDSDSPSSAEKPVKKKEASTPSYGKRVEHLKSVIKSCGMSVPPVIYKKVKQVSENKREAQLIKELEDILSREGLSSNPSEKEIKEVRKRKERAKELEGIDLSNIVTTSRRRSATTFVAPKPKVPVESESDGTGDTEEDDEDGDDNNEDDNGGVDSPSEEADEGK</sequence>
<evidence type="ECO:0000256" key="1">
    <source>
        <dbReference type="ARBA" id="ARBA00004123"/>
    </source>
</evidence>
<dbReference type="SMART" id="SM01082">
    <property type="entry name" value="CHZ"/>
    <property type="match status" value="1"/>
</dbReference>
<dbReference type="Pfam" id="PF09649">
    <property type="entry name" value="CHZ"/>
    <property type="match status" value="1"/>
</dbReference>
<comment type="subcellular location">
    <subcellularLocation>
        <location evidence="1">Nucleus</location>
    </subcellularLocation>
</comment>
<feature type="domain" description="Histone chaperone" evidence="5">
    <location>
        <begin position="498"/>
        <end position="533"/>
    </location>
</feature>
<feature type="compositionally biased region" description="Acidic residues" evidence="4">
    <location>
        <begin position="337"/>
        <end position="350"/>
    </location>
</feature>
<comment type="caution">
    <text evidence="6">The sequence shown here is derived from an EMBL/GenBank/DDBJ whole genome shotgun (WGS) entry which is preliminary data.</text>
</comment>
<feature type="compositionally biased region" description="Basic and acidic residues" evidence="4">
    <location>
        <begin position="112"/>
        <end position="139"/>
    </location>
</feature>
<reference evidence="7" key="1">
    <citation type="journal article" date="2019" name="Gigascience">
        <title>De novo genome assembly of the endangered Acer yangbiense, a plant species with extremely small populations endemic to Yunnan Province, China.</title>
        <authorList>
            <person name="Yang J."/>
            <person name="Wariss H.M."/>
            <person name="Tao L."/>
            <person name="Zhang R."/>
            <person name="Yun Q."/>
            <person name="Hollingsworth P."/>
            <person name="Dao Z."/>
            <person name="Luo G."/>
            <person name="Guo H."/>
            <person name="Ma Y."/>
            <person name="Sun W."/>
        </authorList>
    </citation>
    <scope>NUCLEOTIDE SEQUENCE [LARGE SCALE GENOMIC DNA]</scope>
    <source>
        <strain evidence="7">cv. br00</strain>
    </source>
</reference>
<dbReference type="GO" id="GO:0005634">
    <property type="term" value="C:nucleus"/>
    <property type="evidence" value="ECO:0007669"/>
    <property type="project" value="UniProtKB-SubCell"/>
</dbReference>